<dbReference type="eggNOG" id="ENOG50337H2">
    <property type="taxonomic scope" value="Bacteria"/>
</dbReference>
<evidence type="ECO:0000313" key="1">
    <source>
        <dbReference type="EMBL" id="KGT94764.1"/>
    </source>
</evidence>
<dbReference type="EMBL" id="JRUQ01000026">
    <property type="protein sequence ID" value="KGT94764.1"/>
    <property type="molecule type" value="Genomic_DNA"/>
</dbReference>
<sequence>MNSACSTTSDSFIIKLENTMTDARSVIVCLLALVLTGCAGMNGDFEFDKPAKDSGIWMSQADDMSAGASRNAPAGAAATAVAGGISLEQYRLMDTGDIRLDVQPVISGQPVSVASPAPIVLRTDGTSGVRPFTQVNNQRYVSRDAPATCNALHCWPEPSSAFRKPDGVERIWIAPYVSPDNNAHMGEVIYTVSGPSDWNGIVM</sequence>
<dbReference type="Pfam" id="PF09676">
    <property type="entry name" value="TraV"/>
    <property type="match status" value="1"/>
</dbReference>
<dbReference type="InterPro" id="IPR014118">
    <property type="entry name" value="T4SS_TraV"/>
</dbReference>
<evidence type="ECO:0008006" key="3">
    <source>
        <dbReference type="Google" id="ProtNLM"/>
    </source>
</evidence>
<gene>
    <name evidence="1" type="ORF">NG99_07205</name>
</gene>
<dbReference type="Proteomes" id="UP000030351">
    <property type="component" value="Unassembled WGS sequence"/>
</dbReference>
<reference evidence="1 2" key="1">
    <citation type="submission" date="2014-10" db="EMBL/GenBank/DDBJ databases">
        <title>Genome sequence of Erwinia typographi M043b.</title>
        <authorList>
            <person name="Chan K.-G."/>
            <person name="Tan W.-S."/>
        </authorList>
    </citation>
    <scope>NUCLEOTIDE SEQUENCE [LARGE SCALE GENOMIC DNA]</scope>
    <source>
        <strain evidence="1 2">M043b</strain>
    </source>
</reference>
<protein>
    <recommendedName>
        <fullName evidence="3">Type IV conjugative transfer system protein TraV</fullName>
    </recommendedName>
</protein>
<organism evidence="1 2">
    <name type="scientific">Erwinia typographi</name>
    <dbReference type="NCBI Taxonomy" id="371042"/>
    <lineage>
        <taxon>Bacteria</taxon>
        <taxon>Pseudomonadati</taxon>
        <taxon>Pseudomonadota</taxon>
        <taxon>Gammaproteobacteria</taxon>
        <taxon>Enterobacterales</taxon>
        <taxon>Erwiniaceae</taxon>
        <taxon>Erwinia</taxon>
    </lineage>
</organism>
<dbReference type="AlphaFoldDB" id="A0A0A3ZAD6"/>
<proteinExistence type="predicted"/>
<keyword evidence="2" id="KW-1185">Reference proteome</keyword>
<evidence type="ECO:0000313" key="2">
    <source>
        <dbReference type="Proteomes" id="UP000030351"/>
    </source>
</evidence>
<comment type="caution">
    <text evidence="1">The sequence shown here is derived from an EMBL/GenBank/DDBJ whole genome shotgun (WGS) entry which is preliminary data.</text>
</comment>
<name>A0A0A3ZAD6_9GAMM</name>
<accession>A0A0A3ZAD6</accession>